<evidence type="ECO:0000313" key="4">
    <source>
        <dbReference type="EMBL" id="KAJ8901548.1"/>
    </source>
</evidence>
<evidence type="ECO:0000313" key="5">
    <source>
        <dbReference type="Proteomes" id="UP001157974"/>
    </source>
</evidence>
<gene>
    <name evidence="4" type="ORF">NDN08_003757</name>
</gene>
<keyword evidence="1" id="KW-0547">Nucleotide-binding</keyword>
<dbReference type="AlphaFoldDB" id="A0AAV8UGD3"/>
<dbReference type="Proteomes" id="UP001157974">
    <property type="component" value="Unassembled WGS sequence"/>
</dbReference>
<organism evidence="4 5">
    <name type="scientific">Rhodosorus marinus</name>
    <dbReference type="NCBI Taxonomy" id="101924"/>
    <lineage>
        <taxon>Eukaryota</taxon>
        <taxon>Rhodophyta</taxon>
        <taxon>Stylonematophyceae</taxon>
        <taxon>Stylonematales</taxon>
        <taxon>Stylonemataceae</taxon>
        <taxon>Rhodosorus</taxon>
    </lineage>
</organism>
<dbReference type="Gene3D" id="3.40.50.300">
    <property type="entry name" value="P-loop containing nucleotide triphosphate hydrolases"/>
    <property type="match status" value="1"/>
</dbReference>
<proteinExistence type="inferred from homology"/>
<evidence type="ECO:0000256" key="2">
    <source>
        <dbReference type="ARBA" id="ARBA00022840"/>
    </source>
</evidence>
<comment type="caution">
    <text evidence="4">The sequence shown here is derived from an EMBL/GenBank/DDBJ whole genome shotgun (WGS) entry which is preliminary data.</text>
</comment>
<evidence type="ECO:0008006" key="6">
    <source>
        <dbReference type="Google" id="ProtNLM"/>
    </source>
</evidence>
<dbReference type="InterPro" id="IPR013641">
    <property type="entry name" value="KTI12/PSTK"/>
</dbReference>
<dbReference type="InterPro" id="IPR027417">
    <property type="entry name" value="P-loop_NTPase"/>
</dbReference>
<name>A0AAV8UGD3_9RHOD</name>
<protein>
    <recommendedName>
        <fullName evidence="6">Chromatin associated protein KTI12</fullName>
    </recommendedName>
</protein>
<reference evidence="4 5" key="1">
    <citation type="journal article" date="2023" name="Nat. Commun.">
        <title>Origin of minicircular mitochondrial genomes in red algae.</title>
        <authorList>
            <person name="Lee Y."/>
            <person name="Cho C.H."/>
            <person name="Lee Y.M."/>
            <person name="Park S.I."/>
            <person name="Yang J.H."/>
            <person name="West J.A."/>
            <person name="Bhattacharya D."/>
            <person name="Yoon H.S."/>
        </authorList>
    </citation>
    <scope>NUCLEOTIDE SEQUENCE [LARGE SCALE GENOMIC DNA]</scope>
    <source>
        <strain evidence="4 5">CCMP1338</strain>
        <tissue evidence="4">Whole cell</tissue>
    </source>
</reference>
<keyword evidence="5" id="KW-1185">Reference proteome</keyword>
<dbReference type="Pfam" id="PF08433">
    <property type="entry name" value="KTI12"/>
    <property type="match status" value="1"/>
</dbReference>
<sequence length="288" mass="32637">MPLVVVCGVPASGKSTLSRLLYAKLNDSGKSIAPIVSDDDCGLPRNEMYRNSAAEKQTRSLLKASIQRKLTNRTVVIADSLNYIKGFRYELFCVAREAGTQLVLVFCNTTAEESALRNEARQQRGEDAYEIEVLNGLHDRFEMPTQMNRWERPMFIANNTGKDQDNFGIELDEVIQSIFDEKRALRPNQATAKPEVANTDALQILDRAMNGVEKSLTEKLPYAEEGDQLVVPPARKRLILMRTPTVAEIRRHRRAYLKLANLHPPTGRTLEQVADEFVEHLNEQLRTR</sequence>
<evidence type="ECO:0000256" key="3">
    <source>
        <dbReference type="ARBA" id="ARBA00025768"/>
    </source>
</evidence>
<accession>A0AAV8UGD3</accession>
<dbReference type="SUPFAM" id="SSF52540">
    <property type="entry name" value="P-loop containing nucleoside triphosphate hydrolases"/>
    <property type="match status" value="1"/>
</dbReference>
<comment type="similarity">
    <text evidence="3">Belongs to the KTI12 family.</text>
</comment>
<dbReference type="EMBL" id="JAMWBK010000010">
    <property type="protein sequence ID" value="KAJ8901548.1"/>
    <property type="molecule type" value="Genomic_DNA"/>
</dbReference>
<evidence type="ECO:0000256" key="1">
    <source>
        <dbReference type="ARBA" id="ARBA00022741"/>
    </source>
</evidence>
<dbReference type="GO" id="GO:0005524">
    <property type="term" value="F:ATP binding"/>
    <property type="evidence" value="ECO:0007669"/>
    <property type="project" value="UniProtKB-KW"/>
</dbReference>
<keyword evidence="2" id="KW-0067">ATP-binding</keyword>
<dbReference type="PANTHER" id="PTHR12435">
    <property type="match status" value="1"/>
</dbReference>